<dbReference type="Proteomes" id="UP000762676">
    <property type="component" value="Unassembled WGS sequence"/>
</dbReference>
<reference evidence="1 2" key="1">
    <citation type="journal article" date="2021" name="Elife">
        <title>Chloroplast acquisition without the gene transfer in kleptoplastic sea slugs, Plakobranchus ocellatus.</title>
        <authorList>
            <person name="Maeda T."/>
            <person name="Takahashi S."/>
            <person name="Yoshida T."/>
            <person name="Shimamura S."/>
            <person name="Takaki Y."/>
            <person name="Nagai Y."/>
            <person name="Toyoda A."/>
            <person name="Suzuki Y."/>
            <person name="Arimoto A."/>
            <person name="Ishii H."/>
            <person name="Satoh N."/>
            <person name="Nishiyama T."/>
            <person name="Hasebe M."/>
            <person name="Maruyama T."/>
            <person name="Minagawa J."/>
            <person name="Obokata J."/>
            <person name="Shigenobu S."/>
        </authorList>
    </citation>
    <scope>NUCLEOTIDE SEQUENCE [LARGE SCALE GENOMIC DNA]</scope>
</reference>
<keyword evidence="2" id="KW-1185">Reference proteome</keyword>
<sequence length="107" mass="11585">MQFGCGFAKPGAARNPTPTSMVLKSNSIETNHMTLLLLGVRSGADVDDQGFPCLSVLSLSEYVKLRQALVRCGDEARQTVHENLSSSARARLPSTFPCMTLIKFSLP</sequence>
<proteinExistence type="predicted"/>
<dbReference type="AlphaFoldDB" id="A0AAV4FB99"/>
<name>A0AAV4FB99_9GAST</name>
<evidence type="ECO:0000313" key="1">
    <source>
        <dbReference type="EMBL" id="GFR69620.1"/>
    </source>
</evidence>
<gene>
    <name evidence="1" type="ORF">ElyMa_000305100</name>
</gene>
<protein>
    <submittedName>
        <fullName evidence="1">Uncharacterized protein</fullName>
    </submittedName>
</protein>
<accession>A0AAV4FB99</accession>
<dbReference type="EMBL" id="BMAT01000628">
    <property type="protein sequence ID" value="GFR69620.1"/>
    <property type="molecule type" value="Genomic_DNA"/>
</dbReference>
<evidence type="ECO:0000313" key="2">
    <source>
        <dbReference type="Proteomes" id="UP000762676"/>
    </source>
</evidence>
<comment type="caution">
    <text evidence="1">The sequence shown here is derived from an EMBL/GenBank/DDBJ whole genome shotgun (WGS) entry which is preliminary data.</text>
</comment>
<organism evidence="1 2">
    <name type="scientific">Elysia marginata</name>
    <dbReference type="NCBI Taxonomy" id="1093978"/>
    <lineage>
        <taxon>Eukaryota</taxon>
        <taxon>Metazoa</taxon>
        <taxon>Spiralia</taxon>
        <taxon>Lophotrochozoa</taxon>
        <taxon>Mollusca</taxon>
        <taxon>Gastropoda</taxon>
        <taxon>Heterobranchia</taxon>
        <taxon>Euthyneura</taxon>
        <taxon>Panpulmonata</taxon>
        <taxon>Sacoglossa</taxon>
        <taxon>Placobranchoidea</taxon>
        <taxon>Plakobranchidae</taxon>
        <taxon>Elysia</taxon>
    </lineage>
</organism>